<proteinExistence type="predicted"/>
<keyword evidence="3" id="KW-1185">Reference proteome</keyword>
<keyword evidence="2" id="KW-1133">Transmembrane helix</keyword>
<evidence type="ECO:0000313" key="4">
    <source>
        <dbReference type="RefSeq" id="XP_018018389.1"/>
    </source>
</evidence>
<feature type="compositionally biased region" description="Basic and acidic residues" evidence="1">
    <location>
        <begin position="348"/>
        <end position="357"/>
    </location>
</feature>
<accession>A0A8B7NX63</accession>
<dbReference type="AlphaFoldDB" id="A0A8B7NX63"/>
<dbReference type="GeneID" id="108674919"/>
<evidence type="ECO:0000313" key="3">
    <source>
        <dbReference type="Proteomes" id="UP000694843"/>
    </source>
</evidence>
<reference evidence="4" key="1">
    <citation type="submission" date="2025-08" db="UniProtKB">
        <authorList>
            <consortium name="RefSeq"/>
        </authorList>
    </citation>
    <scope>IDENTIFICATION</scope>
    <source>
        <tissue evidence="4">Whole organism</tissue>
    </source>
</reference>
<name>A0A8B7NX63_HYAAZ</name>
<feature type="region of interest" description="Disordered" evidence="1">
    <location>
        <begin position="348"/>
        <end position="396"/>
    </location>
</feature>
<gene>
    <name evidence="4" type="primary">LOC108674919</name>
</gene>
<protein>
    <submittedName>
        <fullName evidence="4">Uncharacterized protein LOC108674919</fullName>
    </submittedName>
</protein>
<keyword evidence="2" id="KW-0812">Transmembrane</keyword>
<dbReference type="RefSeq" id="XP_018018389.1">
    <property type="nucleotide sequence ID" value="XM_018162900.2"/>
</dbReference>
<dbReference type="KEGG" id="hazt:108674919"/>
<dbReference type="Proteomes" id="UP000694843">
    <property type="component" value="Unplaced"/>
</dbReference>
<feature type="region of interest" description="Disordered" evidence="1">
    <location>
        <begin position="170"/>
        <end position="191"/>
    </location>
</feature>
<feature type="compositionally biased region" description="Polar residues" evidence="1">
    <location>
        <begin position="177"/>
        <end position="191"/>
    </location>
</feature>
<sequence length="408" mass="46191">MVAFRKVNSVVHQPLLDKRLIIQFTILTFTLTVASSAHNCGSVPTISSSSLERWDTSRQDPQLVVDLEQEFKKDERTLNFQFKINGKVLKVSFKDEDGDHCSVILFIHTSSYCLYVNDDACISLSLYVNTNNFTHITLRSERDEHSMLLLGAVIGDLGTLGDDTEVQISRNSEETSTDCPQGNASTKAPPSSIPTNVVVPVAVCSAFILIIIIIFVVFMWQRNKWKKRRHYNQQRILNDQEERQRFSQTQLINTAPSVPPRSSYDPQKGISIIEDDEQSLQVKQGHEYLVECVADVTAHHKVRTYLREQAMLNSSATNACINGRQNSSRIADKNSVSFSKLTQERPKKCASRQKCDSNELSIMNSARRGENPHVAGDEEEDEQGGHTGPYWHHSLRQPHCQQLKNYKV</sequence>
<evidence type="ECO:0000256" key="1">
    <source>
        <dbReference type="SAM" id="MobiDB-lite"/>
    </source>
</evidence>
<organism evidence="3 4">
    <name type="scientific">Hyalella azteca</name>
    <name type="common">Amphipod</name>
    <dbReference type="NCBI Taxonomy" id="294128"/>
    <lineage>
        <taxon>Eukaryota</taxon>
        <taxon>Metazoa</taxon>
        <taxon>Ecdysozoa</taxon>
        <taxon>Arthropoda</taxon>
        <taxon>Crustacea</taxon>
        <taxon>Multicrustacea</taxon>
        <taxon>Malacostraca</taxon>
        <taxon>Eumalacostraca</taxon>
        <taxon>Peracarida</taxon>
        <taxon>Amphipoda</taxon>
        <taxon>Senticaudata</taxon>
        <taxon>Talitrida</taxon>
        <taxon>Talitroidea</taxon>
        <taxon>Hyalellidae</taxon>
        <taxon>Hyalella</taxon>
    </lineage>
</organism>
<keyword evidence="2" id="KW-0472">Membrane</keyword>
<feature type="transmembrane region" description="Helical" evidence="2">
    <location>
        <begin position="197"/>
        <end position="220"/>
    </location>
</feature>
<evidence type="ECO:0000256" key="2">
    <source>
        <dbReference type="SAM" id="Phobius"/>
    </source>
</evidence>